<feature type="transmembrane region" description="Helical" evidence="1">
    <location>
        <begin position="183"/>
        <end position="216"/>
    </location>
</feature>
<feature type="transmembrane region" description="Helical" evidence="1">
    <location>
        <begin position="111"/>
        <end position="132"/>
    </location>
</feature>
<evidence type="ECO:0000256" key="1">
    <source>
        <dbReference type="SAM" id="Phobius"/>
    </source>
</evidence>
<feature type="transmembrane region" description="Helical" evidence="1">
    <location>
        <begin position="56"/>
        <end position="74"/>
    </location>
</feature>
<name>A0A1J0KTG5_9GAMM</name>
<protein>
    <submittedName>
        <fullName evidence="2">Putative membrane protein</fullName>
    </submittedName>
</protein>
<feature type="transmembrane region" description="Helical" evidence="1">
    <location>
        <begin position="228"/>
        <end position="248"/>
    </location>
</feature>
<evidence type="ECO:0000313" key="3">
    <source>
        <dbReference type="Proteomes" id="UP000182521"/>
    </source>
</evidence>
<feature type="transmembrane region" description="Helical" evidence="1">
    <location>
        <begin position="268"/>
        <end position="290"/>
    </location>
</feature>
<keyword evidence="3" id="KW-1185">Reference proteome</keyword>
<feature type="transmembrane region" description="Helical" evidence="1">
    <location>
        <begin position="328"/>
        <end position="349"/>
    </location>
</feature>
<accession>A0A1J0KTG5</accession>
<dbReference type="EMBL" id="CP009654">
    <property type="protein sequence ID" value="APC96942.1"/>
    <property type="molecule type" value="Genomic_DNA"/>
</dbReference>
<reference evidence="3" key="1">
    <citation type="submission" date="2014-10" db="EMBL/GenBank/DDBJ databases">
        <authorList>
            <person name="Kuske C.R."/>
            <person name="Challacombe J.F."/>
            <person name="Daligault H.E."/>
            <person name="Davenport K.W."/>
            <person name="Johnson S.L."/>
            <person name="Siddaramappa S."/>
            <person name="Petersen J.M."/>
        </authorList>
    </citation>
    <scope>NUCLEOTIDE SEQUENCE [LARGE SCALE GENOMIC DNA]</scope>
    <source>
        <strain evidence="3">CA97-1460</strain>
    </source>
</reference>
<keyword evidence="1" id="KW-1133">Transmembrane helix</keyword>
<feature type="transmembrane region" description="Helical" evidence="1">
    <location>
        <begin position="81"/>
        <end position="105"/>
    </location>
</feature>
<dbReference type="AlphaFoldDB" id="A0A1J0KTG5"/>
<dbReference type="RefSeq" id="WP_071664607.1">
    <property type="nucleotide sequence ID" value="NZ_CP009654.1"/>
</dbReference>
<dbReference type="KEGG" id="frc:KX01_1752"/>
<feature type="transmembrane region" description="Helical" evidence="1">
    <location>
        <begin position="7"/>
        <end position="25"/>
    </location>
</feature>
<feature type="transmembrane region" description="Helical" evidence="1">
    <location>
        <begin position="302"/>
        <end position="322"/>
    </location>
</feature>
<keyword evidence="1" id="KW-0472">Membrane</keyword>
<evidence type="ECO:0000313" key="2">
    <source>
        <dbReference type="EMBL" id="APC96942.1"/>
    </source>
</evidence>
<dbReference type="Proteomes" id="UP000182521">
    <property type="component" value="Chromosome"/>
</dbReference>
<organism evidence="2 3">
    <name type="scientific">Francisella frigiditurris</name>
    <dbReference type="NCBI Taxonomy" id="1542390"/>
    <lineage>
        <taxon>Bacteria</taxon>
        <taxon>Pseudomonadati</taxon>
        <taxon>Pseudomonadota</taxon>
        <taxon>Gammaproteobacteria</taxon>
        <taxon>Thiotrichales</taxon>
        <taxon>Francisellaceae</taxon>
        <taxon>Francisella</taxon>
    </lineage>
</organism>
<feature type="transmembrane region" description="Helical" evidence="1">
    <location>
        <begin position="358"/>
        <end position="375"/>
    </location>
</feature>
<proteinExistence type="predicted"/>
<gene>
    <name evidence="2" type="ORF">KX01_1752</name>
</gene>
<dbReference type="STRING" id="1542390.KX01_1752"/>
<feature type="transmembrane region" description="Helical" evidence="1">
    <location>
        <begin position="153"/>
        <end position="171"/>
    </location>
</feature>
<keyword evidence="1" id="KW-0812">Transmembrane</keyword>
<sequence>MKYIKNKFFIIGLVIVLAVSIGVFYESFYHQVWSEHIYGVSDVPLHVNFIIKSEKVGAFPLYSIWFYLVYIISFMSNSYKILAYTSIVLLSVFVIFKYLITYIIISDGSNKKWLVATVSTLMIFAMPIISFFNSPRRYTHIYLGNISPNIWHNSTLIFAMPFYIMLFSYSINKILSFRNKDIIIIATLFMVATLCKPNFILAFAPVFFIVSFWYILFNERKTINICKVSTIGICICAILLIQFISTFMHNEIFPKVSTGIAPLKVWSLYSPHILLSCLLSFTFPVSVTLLYMTKVIYEKEILLSWLTVFIATMMFAVFIQYPDWQSANFVWGAIAANYILFVYCVKFLINQKIDYKSIVCYMIFIMHFISGFIFFKNYSLTF</sequence>
<dbReference type="OrthoDB" id="5653939at2"/>